<dbReference type="Pfam" id="PF01943">
    <property type="entry name" value="Polysacc_synt"/>
    <property type="match status" value="1"/>
</dbReference>
<feature type="transmembrane region" description="Helical" evidence="7">
    <location>
        <begin position="429"/>
        <end position="449"/>
    </location>
</feature>
<evidence type="ECO:0000256" key="2">
    <source>
        <dbReference type="ARBA" id="ARBA00022475"/>
    </source>
</evidence>
<gene>
    <name evidence="8" type="ORF">KHQ06_31210</name>
</gene>
<sequence>MGGYGLRSGAACGGGGRVATGEFRGRPGARGRGGKDRHGGTATDGPRHARRVRAKVAEDGLLSVLRDIGFVSLGKYGQFLVTAVTVPLTARMLGVSGVGLLAIGMSAYFLGSLLVDLGINTFMAALLEDDGIDDLRGSYLAVRAAGLGLLGVALATGLAFGAGTHLRMILLGLFVGGFLSMSEDWLLVGQARFGASMSYQIAGRVVYLGLLVAVLPSFPNAAVVLLCLLLSSVVTVALTWWDANKRFGKPGRPTKVVMILRKGAPILASRLLVTSYGQGTATVYSSVLDAASLGLYSAGDKLVRATQSLLDPIGLALLPRMARERSDPGFWRHELRALAACVIVAAVAVAGIWIAAPFAVQVIYDDDFRGVVPLLRVEVCILVATATTSFVTTAVLPVRQDTVGIMIGAVIGTAVAATALLLTLRTHSVWTLVWGTVAAEFCVAAWYLARTGQLAARERVQRALPASH</sequence>
<accession>A0ABX8CKT8</accession>
<evidence type="ECO:0000256" key="1">
    <source>
        <dbReference type="ARBA" id="ARBA00004651"/>
    </source>
</evidence>
<feature type="transmembrane region" description="Helical" evidence="7">
    <location>
        <begin position="221"/>
        <end position="241"/>
    </location>
</feature>
<comment type="subcellular location">
    <subcellularLocation>
        <location evidence="1">Cell membrane</location>
        <topology evidence="1">Multi-pass membrane protein</topology>
    </subcellularLocation>
</comment>
<evidence type="ECO:0000256" key="7">
    <source>
        <dbReference type="SAM" id="Phobius"/>
    </source>
</evidence>
<evidence type="ECO:0000256" key="4">
    <source>
        <dbReference type="ARBA" id="ARBA00022989"/>
    </source>
</evidence>
<organism evidence="8 9">
    <name type="scientific">Nocardia tengchongensis</name>
    <dbReference type="NCBI Taxonomy" id="2055889"/>
    <lineage>
        <taxon>Bacteria</taxon>
        <taxon>Bacillati</taxon>
        <taxon>Actinomycetota</taxon>
        <taxon>Actinomycetes</taxon>
        <taxon>Mycobacteriales</taxon>
        <taxon>Nocardiaceae</taxon>
        <taxon>Nocardia</taxon>
    </lineage>
</organism>
<feature type="transmembrane region" description="Helical" evidence="7">
    <location>
        <begin position="375"/>
        <end position="396"/>
    </location>
</feature>
<name>A0ABX8CKT8_9NOCA</name>
<dbReference type="InterPro" id="IPR002797">
    <property type="entry name" value="Polysacc_synth"/>
</dbReference>
<dbReference type="InterPro" id="IPR050833">
    <property type="entry name" value="Poly_Biosynth_Transport"/>
</dbReference>
<keyword evidence="9" id="KW-1185">Reference proteome</keyword>
<feature type="region of interest" description="Disordered" evidence="6">
    <location>
        <begin position="21"/>
        <end position="49"/>
    </location>
</feature>
<dbReference type="PANTHER" id="PTHR30250:SF11">
    <property type="entry name" value="O-ANTIGEN TRANSPORTER-RELATED"/>
    <property type="match status" value="1"/>
</dbReference>
<keyword evidence="4 7" id="KW-1133">Transmembrane helix</keyword>
<dbReference type="EMBL" id="CP074371">
    <property type="protein sequence ID" value="QVI20567.1"/>
    <property type="molecule type" value="Genomic_DNA"/>
</dbReference>
<feature type="transmembrane region" description="Helical" evidence="7">
    <location>
        <begin position="168"/>
        <end position="187"/>
    </location>
</feature>
<feature type="transmembrane region" description="Helical" evidence="7">
    <location>
        <begin position="335"/>
        <end position="355"/>
    </location>
</feature>
<evidence type="ECO:0000313" key="9">
    <source>
        <dbReference type="Proteomes" id="UP000683310"/>
    </source>
</evidence>
<evidence type="ECO:0000256" key="5">
    <source>
        <dbReference type="ARBA" id="ARBA00023136"/>
    </source>
</evidence>
<evidence type="ECO:0000313" key="8">
    <source>
        <dbReference type="EMBL" id="QVI20567.1"/>
    </source>
</evidence>
<protein>
    <submittedName>
        <fullName evidence="8">Lipopolysaccharide biosynthesis protein</fullName>
    </submittedName>
</protein>
<dbReference type="Proteomes" id="UP000683310">
    <property type="component" value="Chromosome"/>
</dbReference>
<keyword evidence="3 7" id="KW-0812">Transmembrane</keyword>
<dbReference type="PANTHER" id="PTHR30250">
    <property type="entry name" value="PST FAMILY PREDICTED COLANIC ACID TRANSPORTER"/>
    <property type="match status" value="1"/>
</dbReference>
<reference evidence="8 9" key="1">
    <citation type="submission" date="2021-04" db="EMBL/GenBank/DDBJ databases">
        <title>Nocardia tengchongensis.</title>
        <authorList>
            <person name="Zhuang k."/>
            <person name="Ran Y."/>
            <person name="Li W."/>
        </authorList>
    </citation>
    <scope>NUCLEOTIDE SEQUENCE [LARGE SCALE GENOMIC DNA]</scope>
    <source>
        <strain evidence="8 9">CFH S0057</strain>
    </source>
</reference>
<evidence type="ECO:0000256" key="3">
    <source>
        <dbReference type="ARBA" id="ARBA00022692"/>
    </source>
</evidence>
<feature type="transmembrane region" description="Helical" evidence="7">
    <location>
        <begin position="139"/>
        <end position="162"/>
    </location>
</feature>
<evidence type="ECO:0000256" key="6">
    <source>
        <dbReference type="SAM" id="MobiDB-lite"/>
    </source>
</evidence>
<keyword evidence="2" id="KW-1003">Cell membrane</keyword>
<feature type="transmembrane region" description="Helical" evidence="7">
    <location>
        <begin position="403"/>
        <end position="423"/>
    </location>
</feature>
<proteinExistence type="predicted"/>
<keyword evidence="5 7" id="KW-0472">Membrane</keyword>